<name>A0A8T0NLN2_PANVG</name>
<comment type="caution">
    <text evidence="2">The sequence shown here is derived from an EMBL/GenBank/DDBJ whole genome shotgun (WGS) entry which is preliminary data.</text>
</comment>
<gene>
    <name evidence="2" type="ORF">PVAP13_9KG254413</name>
</gene>
<evidence type="ECO:0000256" key="1">
    <source>
        <dbReference type="SAM" id="MobiDB-lite"/>
    </source>
</evidence>
<reference evidence="2" key="1">
    <citation type="submission" date="2020-05" db="EMBL/GenBank/DDBJ databases">
        <title>WGS assembly of Panicum virgatum.</title>
        <authorList>
            <person name="Lovell J.T."/>
            <person name="Jenkins J."/>
            <person name="Shu S."/>
            <person name="Juenger T.E."/>
            <person name="Schmutz J."/>
        </authorList>
    </citation>
    <scope>NUCLEOTIDE SEQUENCE</scope>
    <source>
        <strain evidence="2">AP13</strain>
    </source>
</reference>
<organism evidence="2 3">
    <name type="scientific">Panicum virgatum</name>
    <name type="common">Blackwell switchgrass</name>
    <dbReference type="NCBI Taxonomy" id="38727"/>
    <lineage>
        <taxon>Eukaryota</taxon>
        <taxon>Viridiplantae</taxon>
        <taxon>Streptophyta</taxon>
        <taxon>Embryophyta</taxon>
        <taxon>Tracheophyta</taxon>
        <taxon>Spermatophyta</taxon>
        <taxon>Magnoliopsida</taxon>
        <taxon>Liliopsida</taxon>
        <taxon>Poales</taxon>
        <taxon>Poaceae</taxon>
        <taxon>PACMAD clade</taxon>
        <taxon>Panicoideae</taxon>
        <taxon>Panicodae</taxon>
        <taxon>Paniceae</taxon>
        <taxon>Panicinae</taxon>
        <taxon>Panicum</taxon>
        <taxon>Panicum sect. Hiantes</taxon>
    </lineage>
</organism>
<protein>
    <submittedName>
        <fullName evidence="2">Uncharacterized protein</fullName>
    </submittedName>
</protein>
<dbReference type="EMBL" id="CM029053">
    <property type="protein sequence ID" value="KAG2549505.1"/>
    <property type="molecule type" value="Genomic_DNA"/>
</dbReference>
<feature type="region of interest" description="Disordered" evidence="1">
    <location>
        <begin position="37"/>
        <end position="59"/>
    </location>
</feature>
<feature type="region of interest" description="Disordered" evidence="1">
    <location>
        <begin position="1"/>
        <end position="24"/>
    </location>
</feature>
<evidence type="ECO:0000313" key="2">
    <source>
        <dbReference type="EMBL" id="KAG2549505.1"/>
    </source>
</evidence>
<dbReference type="Proteomes" id="UP000823388">
    <property type="component" value="Chromosome 9K"/>
</dbReference>
<dbReference type="AlphaFoldDB" id="A0A8T0NLN2"/>
<keyword evidence="3" id="KW-1185">Reference proteome</keyword>
<accession>A0A8T0NLN2</accession>
<evidence type="ECO:0000313" key="3">
    <source>
        <dbReference type="Proteomes" id="UP000823388"/>
    </source>
</evidence>
<proteinExistence type="predicted"/>
<sequence length="126" mass="14344">MARLPWRSRQRDAKMEQPEPSSPMAAARLALLEGTRRTRSGAARVLPRSGAARRRRTGPSGMEMAGLFMAYRRTVFGATTPMLRRSGWIRRKCFKPRSKRLLTELNEDSDPTKVKFETCISSSCQR</sequence>